<comment type="caution">
    <text evidence="3">The sequence shown here is derived from an EMBL/GenBank/DDBJ whole genome shotgun (WGS) entry which is preliminary data.</text>
</comment>
<name>A0A9D1CH66_9FIRM</name>
<accession>A0A9D1CH66</accession>
<evidence type="ECO:0000313" key="3">
    <source>
        <dbReference type="EMBL" id="HIQ60289.1"/>
    </source>
</evidence>
<dbReference type="AlphaFoldDB" id="A0A9D1CH66"/>
<feature type="transmembrane region" description="Helical" evidence="2">
    <location>
        <begin position="205"/>
        <end position="226"/>
    </location>
</feature>
<dbReference type="EMBL" id="DVFO01000013">
    <property type="protein sequence ID" value="HIQ60289.1"/>
    <property type="molecule type" value="Genomic_DNA"/>
</dbReference>
<evidence type="ECO:0000313" key="4">
    <source>
        <dbReference type="Proteomes" id="UP000886879"/>
    </source>
</evidence>
<protein>
    <submittedName>
        <fullName evidence="3">Uncharacterized protein</fullName>
    </submittedName>
</protein>
<keyword evidence="2" id="KW-0812">Transmembrane</keyword>
<feature type="transmembrane region" description="Helical" evidence="2">
    <location>
        <begin position="147"/>
        <end position="176"/>
    </location>
</feature>
<feature type="transmembrane region" description="Helical" evidence="2">
    <location>
        <begin position="28"/>
        <end position="57"/>
    </location>
</feature>
<evidence type="ECO:0000256" key="1">
    <source>
        <dbReference type="SAM" id="MobiDB-lite"/>
    </source>
</evidence>
<feature type="transmembrane region" description="Helical" evidence="2">
    <location>
        <begin position="106"/>
        <end position="127"/>
    </location>
</feature>
<proteinExistence type="predicted"/>
<dbReference type="Proteomes" id="UP000886879">
    <property type="component" value="Unassembled WGS sequence"/>
</dbReference>
<keyword evidence="2" id="KW-1133">Transmembrane helix</keyword>
<feature type="region of interest" description="Disordered" evidence="1">
    <location>
        <begin position="1"/>
        <end position="20"/>
    </location>
</feature>
<keyword evidence="2" id="KW-0472">Membrane</keyword>
<reference evidence="3" key="1">
    <citation type="submission" date="2020-10" db="EMBL/GenBank/DDBJ databases">
        <authorList>
            <person name="Gilroy R."/>
        </authorList>
    </citation>
    <scope>NUCLEOTIDE SEQUENCE</scope>
    <source>
        <strain evidence="3">ChiGjej2B2-12916</strain>
    </source>
</reference>
<feature type="transmembrane region" description="Helical" evidence="2">
    <location>
        <begin position="69"/>
        <end position="94"/>
    </location>
</feature>
<evidence type="ECO:0000256" key="2">
    <source>
        <dbReference type="SAM" id="Phobius"/>
    </source>
</evidence>
<gene>
    <name evidence="3" type="ORF">IAD31_01610</name>
</gene>
<sequence length="315" mass="35338">METYHVVPNAPESRSDPTPSWQTTMTQILWGLALSTLTLEIPLLQELLSFLGLLLLYLGFRAVRRENKWLFRCYVFTAVRCIALVPIFALNATIFQNQFYTSDLGYLTNLASMFLVLATLFSLWRGLLQLRKASGVEASTRAAGGLVVWYVGLALLSVVGMIGLFGFFVLIVLYVFCLYRIFRFSQAVTAAGYPLPRLRAWLSEGRLALCFTGCILVGVAGGFLFFHSYSMDWMLLSAPPSSQEQEIKEKLRDLGFPDTVLNDLSMEDLQDCQGAQQVVVDEYTRSFEEHTTSDGKVPQLHLTGIGVQLSEEPER</sequence>
<organism evidence="3 4">
    <name type="scientific">Candidatus Enterenecus faecium</name>
    <dbReference type="NCBI Taxonomy" id="2840780"/>
    <lineage>
        <taxon>Bacteria</taxon>
        <taxon>Bacillati</taxon>
        <taxon>Bacillota</taxon>
        <taxon>Clostridia</taxon>
        <taxon>Eubacteriales</taxon>
        <taxon>Candidatus Enterenecus</taxon>
    </lineage>
</organism>
<reference evidence="3" key="2">
    <citation type="journal article" date="2021" name="PeerJ">
        <title>Extensive microbial diversity within the chicken gut microbiome revealed by metagenomics and culture.</title>
        <authorList>
            <person name="Gilroy R."/>
            <person name="Ravi A."/>
            <person name="Getino M."/>
            <person name="Pursley I."/>
            <person name="Horton D.L."/>
            <person name="Alikhan N.F."/>
            <person name="Baker D."/>
            <person name="Gharbi K."/>
            <person name="Hall N."/>
            <person name="Watson M."/>
            <person name="Adriaenssens E.M."/>
            <person name="Foster-Nyarko E."/>
            <person name="Jarju S."/>
            <person name="Secka A."/>
            <person name="Antonio M."/>
            <person name="Oren A."/>
            <person name="Chaudhuri R.R."/>
            <person name="La Ragione R."/>
            <person name="Hildebrand F."/>
            <person name="Pallen M.J."/>
        </authorList>
    </citation>
    <scope>NUCLEOTIDE SEQUENCE</scope>
    <source>
        <strain evidence="3">ChiGjej2B2-12916</strain>
    </source>
</reference>